<dbReference type="NCBIfam" id="TIGR00797">
    <property type="entry name" value="matE"/>
    <property type="match status" value="1"/>
</dbReference>
<keyword evidence="5 7" id="KW-1133">Transmembrane helix</keyword>
<dbReference type="InterPro" id="IPR052031">
    <property type="entry name" value="Membrane_Transporter-Flippase"/>
</dbReference>
<protein>
    <submittedName>
        <fullName evidence="8">MATE efflux family protein</fullName>
    </submittedName>
</protein>
<evidence type="ECO:0000256" key="7">
    <source>
        <dbReference type="SAM" id="Phobius"/>
    </source>
</evidence>
<evidence type="ECO:0000256" key="2">
    <source>
        <dbReference type="ARBA" id="ARBA00022448"/>
    </source>
</evidence>
<sequence length="450" mass="48377">MTQTKRQSLDMTRGEPARLLILFALPMLIGSVFQLMYNMVDTIVVGRHVGLEALASIGATGSTMSFLMMAGNGLTNAASIVISQAEGAKQEDRLRRCVSHTVYVTLTASLVVGLLAFFGARPLMRLLGTPANIIDGSVTYIRIAGGLTVALQIYNGATAILRAIGDSKTPLYFLILSSLLNVALDLLFVIRFQAGVAGVALATVISQGVSATMCILYMLRRYPRLRPAREDWSYDGGLIREYLGLGLPMIAQSMALSVGMFAITAVINSHGSDVVAAYTIGGKVEQLAVVSFSSMAFSFSVYSGQNFGASRFDRIREGLRKGLMIICSLAVVSGVVMLLFARPVAMIFMDKPDETVLGEAVHMVRTEALLYAALGAIWTVNSALRGMSLIKVTLVSSAVELVSKIGFSLLLPVFFGTLGIWMAAPIGWVLGLIPSAVYLARWLRRHMQTA</sequence>
<dbReference type="InterPro" id="IPR048279">
    <property type="entry name" value="MdtK-like"/>
</dbReference>
<feature type="transmembrane region" description="Helical" evidence="7">
    <location>
        <begin position="394"/>
        <end position="414"/>
    </location>
</feature>
<feature type="transmembrane region" description="Helical" evidence="7">
    <location>
        <begin position="287"/>
        <end position="304"/>
    </location>
</feature>
<feature type="transmembrane region" description="Helical" evidence="7">
    <location>
        <begin position="196"/>
        <end position="219"/>
    </location>
</feature>
<feature type="transmembrane region" description="Helical" evidence="7">
    <location>
        <begin position="368"/>
        <end position="387"/>
    </location>
</feature>
<evidence type="ECO:0000256" key="1">
    <source>
        <dbReference type="ARBA" id="ARBA00004651"/>
    </source>
</evidence>
<evidence type="ECO:0000256" key="3">
    <source>
        <dbReference type="ARBA" id="ARBA00022475"/>
    </source>
</evidence>
<name>W0FI65_9BACT</name>
<feature type="transmembrane region" description="Helical" evidence="7">
    <location>
        <begin position="57"/>
        <end position="82"/>
    </location>
</feature>
<dbReference type="EMBL" id="KC246794">
    <property type="protein sequence ID" value="AHF24438.1"/>
    <property type="molecule type" value="Genomic_DNA"/>
</dbReference>
<keyword evidence="6 7" id="KW-0472">Membrane</keyword>
<dbReference type="GO" id="GO:0015297">
    <property type="term" value="F:antiporter activity"/>
    <property type="evidence" value="ECO:0007669"/>
    <property type="project" value="InterPro"/>
</dbReference>
<feature type="transmembrane region" description="Helical" evidence="7">
    <location>
        <begin position="171"/>
        <end position="190"/>
    </location>
</feature>
<dbReference type="PANTHER" id="PTHR43549">
    <property type="entry name" value="MULTIDRUG RESISTANCE PROTEIN YPNP-RELATED"/>
    <property type="match status" value="1"/>
</dbReference>
<dbReference type="AlphaFoldDB" id="W0FI65"/>
<feature type="transmembrane region" description="Helical" evidence="7">
    <location>
        <begin position="102"/>
        <end position="120"/>
    </location>
</feature>
<dbReference type="GO" id="GO:0005886">
    <property type="term" value="C:plasma membrane"/>
    <property type="evidence" value="ECO:0007669"/>
    <property type="project" value="UniProtKB-SubCell"/>
</dbReference>
<keyword evidence="2" id="KW-0813">Transport</keyword>
<evidence type="ECO:0000313" key="8">
    <source>
        <dbReference type="EMBL" id="AHF24438.1"/>
    </source>
</evidence>
<feature type="transmembrane region" description="Helical" evidence="7">
    <location>
        <begin position="420"/>
        <end position="440"/>
    </location>
</feature>
<feature type="transmembrane region" description="Helical" evidence="7">
    <location>
        <begin position="325"/>
        <end position="348"/>
    </location>
</feature>
<feature type="transmembrane region" description="Helical" evidence="7">
    <location>
        <begin position="242"/>
        <end position="267"/>
    </location>
</feature>
<feature type="transmembrane region" description="Helical" evidence="7">
    <location>
        <begin position="140"/>
        <end position="164"/>
    </location>
</feature>
<organism evidence="8">
    <name type="scientific">uncultured bacterium Contig99</name>
    <dbReference type="NCBI Taxonomy" id="1393639"/>
    <lineage>
        <taxon>Bacteria</taxon>
        <taxon>environmental samples</taxon>
    </lineage>
</organism>
<dbReference type="PANTHER" id="PTHR43549:SF3">
    <property type="entry name" value="MULTIDRUG RESISTANCE PROTEIN YPNP-RELATED"/>
    <property type="match status" value="1"/>
</dbReference>
<dbReference type="GO" id="GO:0042910">
    <property type="term" value="F:xenobiotic transmembrane transporter activity"/>
    <property type="evidence" value="ECO:0007669"/>
    <property type="project" value="InterPro"/>
</dbReference>
<keyword evidence="3" id="KW-1003">Cell membrane</keyword>
<evidence type="ECO:0000256" key="6">
    <source>
        <dbReference type="ARBA" id="ARBA00023136"/>
    </source>
</evidence>
<dbReference type="Pfam" id="PF01554">
    <property type="entry name" value="MatE"/>
    <property type="match status" value="2"/>
</dbReference>
<reference evidence="8" key="1">
    <citation type="journal article" date="2013" name="PLoS ONE">
        <title>Metagenomic insights into the carbohydrate-active enzymes carried by the microorganisms adhering to solid digesta in the rumen of cows.</title>
        <authorList>
            <person name="Wang L."/>
            <person name="Hatem A."/>
            <person name="Catalyurek U.V."/>
            <person name="Morrison M."/>
            <person name="Yu Z."/>
        </authorList>
    </citation>
    <scope>NUCLEOTIDE SEQUENCE</scope>
</reference>
<comment type="subcellular location">
    <subcellularLocation>
        <location evidence="1">Cell membrane</location>
        <topology evidence="1">Multi-pass membrane protein</topology>
    </subcellularLocation>
</comment>
<evidence type="ECO:0000256" key="4">
    <source>
        <dbReference type="ARBA" id="ARBA00022692"/>
    </source>
</evidence>
<dbReference type="InterPro" id="IPR002528">
    <property type="entry name" value="MATE_fam"/>
</dbReference>
<dbReference type="CDD" id="cd13138">
    <property type="entry name" value="MATE_yoeA_like"/>
    <property type="match status" value="1"/>
</dbReference>
<feature type="transmembrane region" description="Helical" evidence="7">
    <location>
        <begin position="20"/>
        <end position="37"/>
    </location>
</feature>
<evidence type="ECO:0000256" key="5">
    <source>
        <dbReference type="ARBA" id="ARBA00022989"/>
    </source>
</evidence>
<accession>W0FI65</accession>
<proteinExistence type="predicted"/>
<keyword evidence="4 7" id="KW-0812">Transmembrane</keyword>
<dbReference type="PIRSF" id="PIRSF006603">
    <property type="entry name" value="DinF"/>
    <property type="match status" value="1"/>
</dbReference>